<comment type="caution">
    <text evidence="1">The sequence shown here is derived from an EMBL/GenBank/DDBJ whole genome shotgun (WGS) entry which is preliminary data.</text>
</comment>
<gene>
    <name evidence="1" type="ORF">K488DRAFT_89283</name>
</gene>
<proteinExistence type="predicted"/>
<organism evidence="1 2">
    <name type="scientific">Vararia minispora EC-137</name>
    <dbReference type="NCBI Taxonomy" id="1314806"/>
    <lineage>
        <taxon>Eukaryota</taxon>
        <taxon>Fungi</taxon>
        <taxon>Dikarya</taxon>
        <taxon>Basidiomycota</taxon>
        <taxon>Agaricomycotina</taxon>
        <taxon>Agaricomycetes</taxon>
        <taxon>Russulales</taxon>
        <taxon>Lachnocladiaceae</taxon>
        <taxon>Vararia</taxon>
    </lineage>
</organism>
<accession>A0ACB8QC87</accession>
<protein>
    <submittedName>
        <fullName evidence="1">Uncharacterized protein</fullName>
    </submittedName>
</protein>
<dbReference type="EMBL" id="MU273714">
    <property type="protein sequence ID" value="KAI0028896.1"/>
    <property type="molecule type" value="Genomic_DNA"/>
</dbReference>
<keyword evidence="2" id="KW-1185">Reference proteome</keyword>
<evidence type="ECO:0000313" key="2">
    <source>
        <dbReference type="Proteomes" id="UP000814128"/>
    </source>
</evidence>
<sequence>MSNRAELLDVETEEERQDRLQSLLEGLEASRQRSPPPSDYHASSDLLQGPRPPHLMTFPAAPPEHLLQRVHAFLQQLEASNAALATVDSSSIDIENFIFLGFILIFFILFF</sequence>
<name>A0ACB8QC87_9AGAM</name>
<evidence type="ECO:0000313" key="1">
    <source>
        <dbReference type="EMBL" id="KAI0028896.1"/>
    </source>
</evidence>
<dbReference type="Proteomes" id="UP000814128">
    <property type="component" value="Unassembled WGS sequence"/>
</dbReference>
<reference evidence="1" key="2">
    <citation type="journal article" date="2022" name="New Phytol.">
        <title>Evolutionary transition to the ectomycorrhizal habit in the genomes of a hyperdiverse lineage of mushroom-forming fungi.</title>
        <authorList>
            <person name="Looney B."/>
            <person name="Miyauchi S."/>
            <person name="Morin E."/>
            <person name="Drula E."/>
            <person name="Courty P.E."/>
            <person name="Kohler A."/>
            <person name="Kuo A."/>
            <person name="LaButti K."/>
            <person name="Pangilinan J."/>
            <person name="Lipzen A."/>
            <person name="Riley R."/>
            <person name="Andreopoulos W."/>
            <person name="He G."/>
            <person name="Johnson J."/>
            <person name="Nolan M."/>
            <person name="Tritt A."/>
            <person name="Barry K.W."/>
            <person name="Grigoriev I.V."/>
            <person name="Nagy L.G."/>
            <person name="Hibbett D."/>
            <person name="Henrissat B."/>
            <person name="Matheny P.B."/>
            <person name="Labbe J."/>
            <person name="Martin F.M."/>
        </authorList>
    </citation>
    <scope>NUCLEOTIDE SEQUENCE</scope>
    <source>
        <strain evidence="1">EC-137</strain>
    </source>
</reference>
<reference evidence="1" key="1">
    <citation type="submission" date="2021-02" db="EMBL/GenBank/DDBJ databases">
        <authorList>
            <consortium name="DOE Joint Genome Institute"/>
            <person name="Ahrendt S."/>
            <person name="Looney B.P."/>
            <person name="Miyauchi S."/>
            <person name="Morin E."/>
            <person name="Drula E."/>
            <person name="Courty P.E."/>
            <person name="Chicoki N."/>
            <person name="Fauchery L."/>
            <person name="Kohler A."/>
            <person name="Kuo A."/>
            <person name="Labutti K."/>
            <person name="Pangilinan J."/>
            <person name="Lipzen A."/>
            <person name="Riley R."/>
            <person name="Andreopoulos W."/>
            <person name="He G."/>
            <person name="Johnson J."/>
            <person name="Barry K.W."/>
            <person name="Grigoriev I.V."/>
            <person name="Nagy L."/>
            <person name="Hibbett D."/>
            <person name="Henrissat B."/>
            <person name="Matheny P.B."/>
            <person name="Labbe J."/>
            <person name="Martin F."/>
        </authorList>
    </citation>
    <scope>NUCLEOTIDE SEQUENCE</scope>
    <source>
        <strain evidence="1">EC-137</strain>
    </source>
</reference>